<keyword evidence="4" id="KW-1185">Reference proteome</keyword>
<evidence type="ECO:0000256" key="1">
    <source>
        <dbReference type="SAM" id="Phobius"/>
    </source>
</evidence>
<keyword evidence="1" id="KW-0472">Membrane</keyword>
<feature type="domain" description="DUF7991" evidence="2">
    <location>
        <begin position="1"/>
        <end position="105"/>
    </location>
</feature>
<dbReference type="Proteomes" id="UP000663586">
    <property type="component" value="Chromosome"/>
</dbReference>
<feature type="transmembrane region" description="Helical" evidence="1">
    <location>
        <begin position="40"/>
        <end position="61"/>
    </location>
</feature>
<keyword evidence="1" id="KW-1133">Transmembrane helix</keyword>
<sequence length="106" mass="11222">MVAVSTVIGYGILFVVHTAMAAIVTRFFRIRLTTNWGAALYAAILIPMLLVASTMLLSGPFGIGTAAADRTTALIVVIGIPLTLGITIDLLWMPHPDEVELPDTTG</sequence>
<organism evidence="3 4">
    <name type="scientific">Natranaeroarchaeum sulfidigenes</name>
    <dbReference type="NCBI Taxonomy" id="2784880"/>
    <lineage>
        <taxon>Archaea</taxon>
        <taxon>Methanobacteriati</taxon>
        <taxon>Methanobacteriota</taxon>
        <taxon>Stenosarchaea group</taxon>
        <taxon>Halobacteria</taxon>
        <taxon>Halobacteriales</taxon>
        <taxon>Natronoarchaeaceae</taxon>
        <taxon>Natranaeroarchaeum</taxon>
    </lineage>
</organism>
<dbReference type="KEGG" id="hara:AArcS_0435"/>
<evidence type="ECO:0000313" key="4">
    <source>
        <dbReference type="Proteomes" id="UP000663586"/>
    </source>
</evidence>
<accession>A0A897MM22</accession>
<proteinExistence type="predicted"/>
<dbReference type="EMBL" id="CP064786">
    <property type="protein sequence ID" value="QSG01664.1"/>
    <property type="molecule type" value="Genomic_DNA"/>
</dbReference>
<feature type="transmembrane region" description="Helical" evidence="1">
    <location>
        <begin position="6"/>
        <end position="28"/>
    </location>
</feature>
<evidence type="ECO:0000313" key="3">
    <source>
        <dbReference type="EMBL" id="QSG01664.1"/>
    </source>
</evidence>
<dbReference type="AlphaFoldDB" id="A0A897MM22"/>
<dbReference type="InterPro" id="IPR058304">
    <property type="entry name" value="DUF7991"/>
</dbReference>
<keyword evidence="1" id="KW-0812">Transmembrane</keyword>
<name>A0A897MM22_9EURY</name>
<reference evidence="3" key="1">
    <citation type="submission" date="2020-11" db="EMBL/GenBank/DDBJ databases">
        <title>Carbohydrate-dependent, anaerobic sulfur respiration: A novel catabolism in halophilic archaea.</title>
        <authorList>
            <person name="Sorokin D.Y."/>
            <person name="Messina E."/>
            <person name="Smedile F."/>
            <person name="La Cono V."/>
            <person name="Hallsworth J.E."/>
            <person name="Yakimov M.M."/>
        </authorList>
    </citation>
    <scope>NUCLEOTIDE SEQUENCE</scope>
    <source>
        <strain evidence="3">AArc-S</strain>
    </source>
</reference>
<protein>
    <submittedName>
        <fullName evidence="3">Putative membrane protein</fullName>
    </submittedName>
</protein>
<gene>
    <name evidence="3" type="ORF">AArcS_0435</name>
</gene>
<dbReference type="GeneID" id="70683820"/>
<dbReference type="RefSeq" id="WP_238478781.1">
    <property type="nucleotide sequence ID" value="NZ_CP064786.1"/>
</dbReference>
<dbReference type="Pfam" id="PF25953">
    <property type="entry name" value="DUF7991"/>
    <property type="match status" value="1"/>
</dbReference>
<evidence type="ECO:0000259" key="2">
    <source>
        <dbReference type="Pfam" id="PF25953"/>
    </source>
</evidence>
<feature type="transmembrane region" description="Helical" evidence="1">
    <location>
        <begin position="73"/>
        <end position="92"/>
    </location>
</feature>